<organism evidence="4 5">
    <name type="scientific">Pseudogymnoascus verrucosus</name>
    <dbReference type="NCBI Taxonomy" id="342668"/>
    <lineage>
        <taxon>Eukaryota</taxon>
        <taxon>Fungi</taxon>
        <taxon>Dikarya</taxon>
        <taxon>Ascomycota</taxon>
        <taxon>Pezizomycotina</taxon>
        <taxon>Leotiomycetes</taxon>
        <taxon>Thelebolales</taxon>
        <taxon>Thelebolaceae</taxon>
        <taxon>Pseudogymnoascus</taxon>
    </lineage>
</organism>
<dbReference type="SUPFAM" id="SSF56300">
    <property type="entry name" value="Metallo-dependent phosphatases"/>
    <property type="match status" value="1"/>
</dbReference>
<dbReference type="PANTHER" id="PTHR10161:SF14">
    <property type="entry name" value="TARTRATE-RESISTANT ACID PHOSPHATASE TYPE 5"/>
    <property type="match status" value="1"/>
</dbReference>
<gene>
    <name evidence="4" type="ORF">VE01_00745</name>
</gene>
<evidence type="ECO:0000313" key="4">
    <source>
        <dbReference type="EMBL" id="OBU01122.2"/>
    </source>
</evidence>
<evidence type="ECO:0000259" key="3">
    <source>
        <dbReference type="Pfam" id="PF00149"/>
    </source>
</evidence>
<reference evidence="5" key="2">
    <citation type="journal article" date="2018" name="Nat. Commun.">
        <title>Extreme sensitivity to ultraviolet light in the fungal pathogen causing white-nose syndrome of bats.</title>
        <authorList>
            <person name="Palmer J.M."/>
            <person name="Drees K.P."/>
            <person name="Foster J.T."/>
            <person name="Lindner D.L."/>
        </authorList>
    </citation>
    <scope>NUCLEOTIDE SEQUENCE [LARGE SCALE GENOMIC DNA]</scope>
    <source>
        <strain evidence="5">UAMH 10579</strain>
    </source>
</reference>
<dbReference type="EMBL" id="KV460207">
    <property type="protein sequence ID" value="OBU01122.2"/>
    <property type="molecule type" value="Genomic_DNA"/>
</dbReference>
<dbReference type="STRING" id="342668.A0A2P2SWC6"/>
<reference evidence="4 5" key="1">
    <citation type="submission" date="2016-03" db="EMBL/GenBank/DDBJ databases">
        <title>Comparative genomics of Pseudogymnoascus destructans, the fungus causing white-nose syndrome of bats.</title>
        <authorList>
            <person name="Palmer J.M."/>
            <person name="Drees K.P."/>
            <person name="Foster J.T."/>
            <person name="Lindner D.L."/>
        </authorList>
    </citation>
    <scope>NUCLEOTIDE SEQUENCE [LARGE SCALE GENOMIC DNA]</scope>
    <source>
        <strain evidence="4 5">UAMH 10579</strain>
    </source>
</reference>
<sequence>MPRLIANNITIPREIQNDCDAGDRGNIKNATADQMATASYIEKVCAKKDCDAFVSVGDNFYSSAIDFSTNGIIRFEEAWSNMYTGKIFNNTPWYQCLGNHDVVKGTSGVEFQTKIAPLYDSRWYFGTENLPYYTYDLSGKDWKATFAVVDSDCFIENYQKSNSVYQNDYTKACYETKQEQVDFVEEAFSKSDAQWKFLQIHHGYVSSSSNYTELAPFVEIVSKYNGIVVNGHDHCLAHYYANNTNFILTGGAGYPEAGDCNNGVKLGPFVKYLGANEQAAANGFVTMDISKKSVNVEYYTRDMTYEGGNLFPVKNDLEPAYSFTIEAKKN</sequence>
<dbReference type="Gene3D" id="3.60.21.10">
    <property type="match status" value="1"/>
</dbReference>
<dbReference type="GeneID" id="28834131"/>
<dbReference type="InterPro" id="IPR029052">
    <property type="entry name" value="Metallo-depent_PP-like"/>
</dbReference>
<proteinExistence type="predicted"/>
<dbReference type="Pfam" id="PF00149">
    <property type="entry name" value="Metallophos"/>
    <property type="match status" value="1"/>
</dbReference>
<evidence type="ECO:0000256" key="2">
    <source>
        <dbReference type="ARBA" id="ARBA00022801"/>
    </source>
</evidence>
<protein>
    <recommendedName>
        <fullName evidence="3">Calcineurin-like phosphoesterase domain-containing protein</fullName>
    </recommendedName>
</protein>
<feature type="domain" description="Calcineurin-like phosphoesterase" evidence="3">
    <location>
        <begin position="39"/>
        <end position="235"/>
    </location>
</feature>
<keyword evidence="1" id="KW-0732">Signal</keyword>
<evidence type="ECO:0000313" key="5">
    <source>
        <dbReference type="Proteomes" id="UP000091956"/>
    </source>
</evidence>
<keyword evidence="2" id="KW-0378">Hydrolase</keyword>
<dbReference type="AlphaFoldDB" id="A0A2P2SWC6"/>
<name>A0A2P2SWC6_9PEZI</name>
<evidence type="ECO:0000256" key="1">
    <source>
        <dbReference type="ARBA" id="ARBA00022729"/>
    </source>
</evidence>
<dbReference type="RefSeq" id="XP_018134854.2">
    <property type="nucleotide sequence ID" value="XM_018270273.2"/>
</dbReference>
<dbReference type="InterPro" id="IPR051558">
    <property type="entry name" value="Metallophosphoesterase_PAP"/>
</dbReference>
<dbReference type="GO" id="GO:0016787">
    <property type="term" value="F:hydrolase activity"/>
    <property type="evidence" value="ECO:0007669"/>
    <property type="project" value="UniProtKB-KW"/>
</dbReference>
<dbReference type="InterPro" id="IPR004843">
    <property type="entry name" value="Calcineurin-like_PHP"/>
</dbReference>
<dbReference type="Proteomes" id="UP000091956">
    <property type="component" value="Unassembled WGS sequence"/>
</dbReference>
<accession>A0A2P2SWC6</accession>
<keyword evidence="5" id="KW-1185">Reference proteome</keyword>
<dbReference type="PANTHER" id="PTHR10161">
    <property type="entry name" value="TARTRATE-RESISTANT ACID PHOSPHATASE TYPE 5"/>
    <property type="match status" value="1"/>
</dbReference>